<dbReference type="InterPro" id="IPR003593">
    <property type="entry name" value="AAA+_ATPase"/>
</dbReference>
<proteinExistence type="inferred from homology"/>
<dbReference type="SMART" id="SM00382">
    <property type="entry name" value="AAA"/>
    <property type="match status" value="1"/>
</dbReference>
<dbReference type="FunFam" id="3.40.50.300:FF:000032">
    <property type="entry name" value="Export ABC transporter ATP-binding protein"/>
    <property type="match status" value="1"/>
</dbReference>
<evidence type="ECO:0000256" key="5">
    <source>
        <dbReference type="SAM" id="MobiDB-lite"/>
    </source>
</evidence>
<dbReference type="Pfam" id="PF00005">
    <property type="entry name" value="ABC_tran"/>
    <property type="match status" value="1"/>
</dbReference>
<dbReference type="Gene3D" id="3.40.50.300">
    <property type="entry name" value="P-loop containing nucleotide triphosphate hydrolases"/>
    <property type="match status" value="1"/>
</dbReference>
<dbReference type="InterPro" id="IPR017911">
    <property type="entry name" value="MacB-like_ATP-bd"/>
</dbReference>
<dbReference type="CDD" id="cd03255">
    <property type="entry name" value="ABC_MJ0796_LolCDE_FtsE"/>
    <property type="match status" value="1"/>
</dbReference>
<comment type="caution">
    <text evidence="7">The sequence shown here is derived from an EMBL/GenBank/DDBJ whole genome shotgun (WGS) entry which is preliminary data.</text>
</comment>
<evidence type="ECO:0000313" key="8">
    <source>
        <dbReference type="Proteomes" id="UP000469724"/>
    </source>
</evidence>
<dbReference type="PROSITE" id="PS00211">
    <property type="entry name" value="ABC_TRANSPORTER_1"/>
    <property type="match status" value="1"/>
</dbReference>
<evidence type="ECO:0000259" key="6">
    <source>
        <dbReference type="PROSITE" id="PS50893"/>
    </source>
</evidence>
<organism evidence="7 8">
    <name type="scientific">Desulfolutivibrio sulfodismutans</name>
    <dbReference type="NCBI Taxonomy" id="63561"/>
    <lineage>
        <taxon>Bacteria</taxon>
        <taxon>Pseudomonadati</taxon>
        <taxon>Thermodesulfobacteriota</taxon>
        <taxon>Desulfovibrionia</taxon>
        <taxon>Desulfovibrionales</taxon>
        <taxon>Desulfovibrionaceae</taxon>
        <taxon>Desulfolutivibrio</taxon>
    </lineage>
</organism>
<evidence type="ECO:0000256" key="2">
    <source>
        <dbReference type="ARBA" id="ARBA00022741"/>
    </source>
</evidence>
<dbReference type="InterPro" id="IPR027417">
    <property type="entry name" value="P-loop_NTPase"/>
</dbReference>
<dbReference type="GO" id="GO:0022857">
    <property type="term" value="F:transmembrane transporter activity"/>
    <property type="evidence" value="ECO:0007669"/>
    <property type="project" value="UniProtKB-ARBA"/>
</dbReference>
<reference evidence="7 8" key="1">
    <citation type="submission" date="2020-02" db="EMBL/GenBank/DDBJ databases">
        <title>Comparative genomics of sulfur disproportionating microorganisms.</title>
        <authorList>
            <person name="Ward L.M."/>
            <person name="Bertran E."/>
            <person name="Johnston D.T."/>
        </authorList>
    </citation>
    <scope>NUCLEOTIDE SEQUENCE [LARGE SCALE GENOMIC DNA]</scope>
    <source>
        <strain evidence="7 8">DSM 3696</strain>
    </source>
</reference>
<keyword evidence="8" id="KW-1185">Reference proteome</keyword>
<dbReference type="InterPro" id="IPR003439">
    <property type="entry name" value="ABC_transporter-like_ATP-bd"/>
</dbReference>
<dbReference type="GO" id="GO:0005524">
    <property type="term" value="F:ATP binding"/>
    <property type="evidence" value="ECO:0007669"/>
    <property type="project" value="UniProtKB-KW"/>
</dbReference>
<feature type="compositionally biased region" description="Pro residues" evidence="5">
    <location>
        <begin position="1"/>
        <end position="17"/>
    </location>
</feature>
<dbReference type="RefSeq" id="WP_163301201.1">
    <property type="nucleotide sequence ID" value="NZ_JAAGRQ010000014.1"/>
</dbReference>
<keyword evidence="1" id="KW-0813">Transport</keyword>
<dbReference type="InterPro" id="IPR017871">
    <property type="entry name" value="ABC_transporter-like_CS"/>
</dbReference>
<feature type="domain" description="ABC transporter" evidence="6">
    <location>
        <begin position="26"/>
        <end position="244"/>
    </location>
</feature>
<dbReference type="GO" id="GO:0016887">
    <property type="term" value="F:ATP hydrolysis activity"/>
    <property type="evidence" value="ECO:0007669"/>
    <property type="project" value="InterPro"/>
</dbReference>
<feature type="region of interest" description="Disordered" evidence="5">
    <location>
        <begin position="1"/>
        <end position="20"/>
    </location>
</feature>
<keyword evidence="2" id="KW-0547">Nucleotide-binding</keyword>
<dbReference type="PROSITE" id="PS50893">
    <property type="entry name" value="ABC_TRANSPORTER_2"/>
    <property type="match status" value="1"/>
</dbReference>
<evidence type="ECO:0000256" key="1">
    <source>
        <dbReference type="ARBA" id="ARBA00022448"/>
    </source>
</evidence>
<sequence>MADSPSPPPSSTLPATPPGAAAGPVVRLEDISKSYLLGDVRSHVLRDVTLSIAAGEFTAIQGPSGSGKSTLLHILGLLDRPTSGNYFLCGENVATLDDDALSARRNATIGFVFQSFYLIPYATALDNVLLPGMYADTPKHLLRQRGLALLEQVGLADRAGHKPSQLSGGQQQRVALARALINNPDLILADEPTGQLDSKTGEEIMALLADINARAGKTVLVVTHDDATAAHARRRILVHDGRVV</sequence>
<dbReference type="EMBL" id="JAAGRQ010000014">
    <property type="protein sequence ID" value="NDY56146.1"/>
    <property type="molecule type" value="Genomic_DNA"/>
</dbReference>
<dbReference type="PANTHER" id="PTHR24220:SF86">
    <property type="entry name" value="ABC TRANSPORTER ABCH.1"/>
    <property type="match status" value="1"/>
</dbReference>
<comment type="similarity">
    <text evidence="4">Belongs to the ABC transporter superfamily. Macrolide exporter (TC 3.A.1.122) family.</text>
</comment>
<dbReference type="GO" id="GO:0005886">
    <property type="term" value="C:plasma membrane"/>
    <property type="evidence" value="ECO:0007669"/>
    <property type="project" value="TreeGrafter"/>
</dbReference>
<accession>A0A7K3NIW9</accession>
<dbReference type="SUPFAM" id="SSF52540">
    <property type="entry name" value="P-loop containing nucleoside triphosphate hydrolases"/>
    <property type="match status" value="1"/>
</dbReference>
<gene>
    <name evidence="7" type="ORF">G3N56_05220</name>
</gene>
<dbReference type="PANTHER" id="PTHR24220">
    <property type="entry name" value="IMPORT ATP-BINDING PROTEIN"/>
    <property type="match status" value="1"/>
</dbReference>
<evidence type="ECO:0000256" key="4">
    <source>
        <dbReference type="ARBA" id="ARBA00038388"/>
    </source>
</evidence>
<protein>
    <submittedName>
        <fullName evidence="7">ABC transporter ATP-binding protein</fullName>
    </submittedName>
</protein>
<dbReference type="GO" id="GO:0098796">
    <property type="term" value="C:membrane protein complex"/>
    <property type="evidence" value="ECO:0007669"/>
    <property type="project" value="UniProtKB-ARBA"/>
</dbReference>
<evidence type="ECO:0000313" key="7">
    <source>
        <dbReference type="EMBL" id="NDY56146.1"/>
    </source>
</evidence>
<dbReference type="Proteomes" id="UP000469724">
    <property type="component" value="Unassembled WGS sequence"/>
</dbReference>
<name>A0A7K3NIW9_9BACT</name>
<keyword evidence="3 7" id="KW-0067">ATP-binding</keyword>
<dbReference type="InterPro" id="IPR015854">
    <property type="entry name" value="ABC_transpr_LolD-like"/>
</dbReference>
<dbReference type="AlphaFoldDB" id="A0A7K3NIW9"/>
<evidence type="ECO:0000256" key="3">
    <source>
        <dbReference type="ARBA" id="ARBA00022840"/>
    </source>
</evidence>